<organism evidence="1 2">
    <name type="scientific">Clostridium disporicum</name>
    <dbReference type="NCBI Taxonomy" id="84024"/>
    <lineage>
        <taxon>Bacteria</taxon>
        <taxon>Bacillati</taxon>
        <taxon>Bacillota</taxon>
        <taxon>Clostridia</taxon>
        <taxon>Eubacteriales</taxon>
        <taxon>Clostridiaceae</taxon>
        <taxon>Clostridium</taxon>
    </lineage>
</organism>
<gene>
    <name evidence="1" type="ORF">ERS852470_02775</name>
</gene>
<dbReference type="Proteomes" id="UP000095558">
    <property type="component" value="Unassembled WGS sequence"/>
</dbReference>
<name>A0A174GCQ3_9CLOT</name>
<protein>
    <submittedName>
        <fullName evidence="1">Uncharacterized protein</fullName>
    </submittedName>
</protein>
<reference evidence="1 2" key="1">
    <citation type="submission" date="2015-09" db="EMBL/GenBank/DDBJ databases">
        <authorList>
            <consortium name="Pathogen Informatics"/>
        </authorList>
    </citation>
    <scope>NUCLEOTIDE SEQUENCE [LARGE SCALE GENOMIC DNA]</scope>
    <source>
        <strain evidence="1 2">2789STDY5834855</strain>
    </source>
</reference>
<dbReference type="EMBL" id="CYZV01000032">
    <property type="protein sequence ID" value="CUO58680.1"/>
    <property type="molecule type" value="Genomic_DNA"/>
</dbReference>
<evidence type="ECO:0000313" key="2">
    <source>
        <dbReference type="Proteomes" id="UP000095558"/>
    </source>
</evidence>
<sequence length="30" mass="3279">MILLATIALVGIGYTLIEIAYNFINNITIP</sequence>
<dbReference type="AlphaFoldDB" id="A0A174GCQ3"/>
<accession>A0A174GCQ3</accession>
<evidence type="ECO:0000313" key="1">
    <source>
        <dbReference type="EMBL" id="CUO58680.1"/>
    </source>
</evidence>
<proteinExistence type="predicted"/>